<dbReference type="AlphaFoldDB" id="A0A1I7W376"/>
<evidence type="ECO:0000313" key="2">
    <source>
        <dbReference type="Proteomes" id="UP000095285"/>
    </source>
</evidence>
<gene>
    <name evidence="1 3" type="ORF">LOAG_10049</name>
</gene>
<reference evidence="3" key="2">
    <citation type="submission" date="2016-11" db="UniProtKB">
        <authorList>
            <consortium name="WormBaseParasite"/>
        </authorList>
    </citation>
    <scope>IDENTIFICATION</scope>
</reference>
<proteinExistence type="predicted"/>
<dbReference type="OMA" id="REPIYWC"/>
<reference evidence="1 2" key="1">
    <citation type="submission" date="2012-04" db="EMBL/GenBank/DDBJ databases">
        <title>The Genome Sequence of Loa loa.</title>
        <authorList>
            <consortium name="The Broad Institute Genome Sequencing Platform"/>
            <consortium name="Broad Institute Genome Sequencing Center for Infectious Disease"/>
            <person name="Nutman T.B."/>
            <person name="Fink D.L."/>
            <person name="Russ C."/>
            <person name="Young S."/>
            <person name="Zeng Q."/>
            <person name="Gargeya S."/>
            <person name="Alvarado L."/>
            <person name="Berlin A."/>
            <person name="Chapman S.B."/>
            <person name="Chen Z."/>
            <person name="Freedman E."/>
            <person name="Gellesch M."/>
            <person name="Goldberg J."/>
            <person name="Griggs A."/>
            <person name="Gujja S."/>
            <person name="Heilman E.R."/>
            <person name="Heiman D."/>
            <person name="Howarth C."/>
            <person name="Mehta T."/>
            <person name="Neiman D."/>
            <person name="Pearson M."/>
            <person name="Roberts A."/>
            <person name="Saif S."/>
            <person name="Shea T."/>
            <person name="Shenoy N."/>
            <person name="Sisk P."/>
            <person name="Stolte C."/>
            <person name="Sykes S."/>
            <person name="White J."/>
            <person name="Yandava C."/>
            <person name="Haas B."/>
            <person name="Henn M.R."/>
            <person name="Nusbaum C."/>
            <person name="Birren B."/>
        </authorList>
    </citation>
    <scope>NUCLEOTIDE SEQUENCE [LARGE SCALE GENOMIC DNA]</scope>
</reference>
<dbReference type="InterPro" id="IPR008451">
    <property type="entry name" value="Chromadorea_ALT"/>
</dbReference>
<dbReference type="RefSeq" id="XP_003145624.2">
    <property type="nucleotide sequence ID" value="XM_003145576.2"/>
</dbReference>
<dbReference type="Pfam" id="PF05535">
    <property type="entry name" value="Chromadorea_ALT"/>
    <property type="match status" value="1"/>
</dbReference>
<dbReference type="CTD" id="9947490"/>
<sequence length="107" mass="12394">MPIFNLDDTFSPDNEMPTNYYGASFISTDGIQKLCLTHADCYDMREPIYWCFLAQNQQWTDKGCYCDPVLKACIIERMTKLGPASKIRNYAYCSPKAFWECSSFQNI</sequence>
<name>A0A1I7W376_LOALO</name>
<keyword evidence="2" id="KW-1185">Reference proteome</keyword>
<evidence type="ECO:0000313" key="1">
    <source>
        <dbReference type="EMBL" id="EFO18446.2"/>
    </source>
</evidence>
<dbReference type="KEGG" id="loa:LOAG_10049"/>
<dbReference type="Proteomes" id="UP000095285">
    <property type="component" value="Unassembled WGS sequence"/>
</dbReference>
<accession>A0A1I7W376</accession>
<dbReference type="GeneID" id="9947490"/>
<dbReference type="STRING" id="7209.A0A1I7W376"/>
<organism evidence="2 3">
    <name type="scientific">Loa loa</name>
    <name type="common">Eye worm</name>
    <name type="synonym">Filaria loa</name>
    <dbReference type="NCBI Taxonomy" id="7209"/>
    <lineage>
        <taxon>Eukaryota</taxon>
        <taxon>Metazoa</taxon>
        <taxon>Ecdysozoa</taxon>
        <taxon>Nematoda</taxon>
        <taxon>Chromadorea</taxon>
        <taxon>Rhabditida</taxon>
        <taxon>Spirurina</taxon>
        <taxon>Spiruromorpha</taxon>
        <taxon>Filarioidea</taxon>
        <taxon>Onchocercidae</taxon>
        <taxon>Loa</taxon>
    </lineage>
</organism>
<accession>A0A1S0TQP2</accession>
<dbReference type="WBParaSite" id="EN70_9141">
    <property type="protein sequence ID" value="EN70_9141"/>
    <property type="gene ID" value="EN70_9141"/>
</dbReference>
<dbReference type="OrthoDB" id="5779160at2759"/>
<evidence type="ECO:0000313" key="3">
    <source>
        <dbReference type="WBParaSite" id="EN70_9141"/>
    </source>
</evidence>
<dbReference type="EMBL" id="JH712659">
    <property type="protein sequence ID" value="EFO18446.2"/>
    <property type="molecule type" value="Genomic_DNA"/>
</dbReference>
<protein>
    <submittedName>
        <fullName evidence="3">Phospholipase A(2)</fullName>
    </submittedName>
</protein>
<dbReference type="eggNOG" id="ENOG502SGFF">
    <property type="taxonomic scope" value="Eukaryota"/>
</dbReference>
<dbReference type="FunCoup" id="A0A1I7W376">
    <property type="interactions" value="127"/>
</dbReference>